<evidence type="ECO:0000313" key="3">
    <source>
        <dbReference type="EMBL" id="MDN5204614.1"/>
    </source>
</evidence>
<dbReference type="RefSeq" id="WP_346754638.1">
    <property type="nucleotide sequence ID" value="NZ_JAUJEA010000012.1"/>
</dbReference>
<name>A0ABT8KWT3_9BACT</name>
<organism evidence="3 4">
    <name type="scientific">Splendidivirga corallicola</name>
    <dbReference type="NCBI Taxonomy" id="3051826"/>
    <lineage>
        <taxon>Bacteria</taxon>
        <taxon>Pseudomonadati</taxon>
        <taxon>Bacteroidota</taxon>
        <taxon>Cytophagia</taxon>
        <taxon>Cytophagales</taxon>
        <taxon>Splendidivirgaceae</taxon>
        <taxon>Splendidivirga</taxon>
    </lineage>
</organism>
<feature type="domain" description="Transposase DDE" evidence="2">
    <location>
        <begin position="278"/>
        <end position="354"/>
    </location>
</feature>
<comment type="caution">
    <text evidence="3">The sequence shown here is derived from an EMBL/GenBank/DDBJ whole genome shotgun (WGS) entry which is preliminary data.</text>
</comment>
<protein>
    <submittedName>
        <fullName evidence="3">Transposase</fullName>
    </submittedName>
</protein>
<dbReference type="Pfam" id="PF05598">
    <property type="entry name" value="DUF772"/>
    <property type="match status" value="1"/>
</dbReference>
<dbReference type="Pfam" id="PF13586">
    <property type="entry name" value="DDE_Tnp_1_2"/>
    <property type="match status" value="1"/>
</dbReference>
<accession>A0ABT8KWT3</accession>
<feature type="domain" description="Transposase InsH N-terminal" evidence="1">
    <location>
        <begin position="1"/>
        <end position="49"/>
    </location>
</feature>
<dbReference type="EMBL" id="JAUJEA010000012">
    <property type="protein sequence ID" value="MDN5204614.1"/>
    <property type="molecule type" value="Genomic_DNA"/>
</dbReference>
<gene>
    <name evidence="3" type="ORF">QQ008_24695</name>
</gene>
<dbReference type="InterPro" id="IPR008490">
    <property type="entry name" value="Transposase_InsH_N"/>
</dbReference>
<keyword evidence="4" id="KW-1185">Reference proteome</keyword>
<dbReference type="InterPro" id="IPR025668">
    <property type="entry name" value="Tnp_DDE_dom"/>
</dbReference>
<evidence type="ECO:0000313" key="4">
    <source>
        <dbReference type="Proteomes" id="UP001172082"/>
    </source>
</evidence>
<evidence type="ECO:0000259" key="1">
    <source>
        <dbReference type="Pfam" id="PF05598"/>
    </source>
</evidence>
<proteinExistence type="predicted"/>
<reference evidence="3" key="1">
    <citation type="submission" date="2023-06" db="EMBL/GenBank/DDBJ databases">
        <title>Genomic of Parafulvivirga corallium.</title>
        <authorList>
            <person name="Wang G."/>
        </authorList>
    </citation>
    <scope>NUCLEOTIDE SEQUENCE</scope>
    <source>
        <strain evidence="3">BMA10</strain>
    </source>
</reference>
<dbReference type="Proteomes" id="UP001172082">
    <property type="component" value="Unassembled WGS sequence"/>
</dbReference>
<sequence>MFLKAYTGYSDRKLMERLSTDYSFQFFCGVYFKPTDQIPGFKLISDIRSELSSKMDITSLQSILAHSWGKYLSDTHVMLCDATAYESYIRYPTEVKLLWECCEWLYKQMKKICKMAGLPMPRNRYATQKSKYLSYQKSRKKTFKNKRKRIKSLLYLLDKLAGQLDTIVVDLPAYIQLPTRYYKRRQTIAKIYEQQSYQYQTGEHPANKIVSIDKDYIRPIVRGKEVKRVEFGAKVNMIQAGGINFIEHLNFDAFHEGIRLQSSINLHKQLFGYCTHISADGIYANNANRSYCKKEGIFTSFVRKGKPAKDEKQRKEIRKLLSKERATRTEGSFGTEKNHYNLHKIKARTSKTEMLWIFFGIHTANAVRMIEKITADKVPKQAA</sequence>
<evidence type="ECO:0000259" key="2">
    <source>
        <dbReference type="Pfam" id="PF13586"/>
    </source>
</evidence>